<evidence type="ECO:0000256" key="1">
    <source>
        <dbReference type="ARBA" id="ARBA00023125"/>
    </source>
</evidence>
<dbReference type="GO" id="GO:0003677">
    <property type="term" value="F:DNA binding"/>
    <property type="evidence" value="ECO:0007669"/>
    <property type="project" value="UniProtKB-KW"/>
</dbReference>
<dbReference type="PROSITE" id="PS50943">
    <property type="entry name" value="HTH_CROC1"/>
    <property type="match status" value="1"/>
</dbReference>
<dbReference type="PANTHER" id="PTHR46797:SF1">
    <property type="entry name" value="METHYLPHOSPHONATE SYNTHASE"/>
    <property type="match status" value="1"/>
</dbReference>
<dbReference type="InterPro" id="IPR001387">
    <property type="entry name" value="Cro/C1-type_HTH"/>
</dbReference>
<dbReference type="InterPro" id="IPR050807">
    <property type="entry name" value="TransReg_Diox_bact_type"/>
</dbReference>
<gene>
    <name evidence="3" type="ORF">CLV58_101207</name>
</gene>
<dbReference type="Pfam" id="PF01381">
    <property type="entry name" value="HTH_3"/>
    <property type="match status" value="1"/>
</dbReference>
<keyword evidence="1 3" id="KW-0238">DNA-binding</keyword>
<dbReference type="GO" id="GO:0005829">
    <property type="term" value="C:cytosol"/>
    <property type="evidence" value="ECO:0007669"/>
    <property type="project" value="TreeGrafter"/>
</dbReference>
<dbReference type="GO" id="GO:0003700">
    <property type="term" value="F:DNA-binding transcription factor activity"/>
    <property type="evidence" value="ECO:0007669"/>
    <property type="project" value="TreeGrafter"/>
</dbReference>
<evidence type="ECO:0000259" key="2">
    <source>
        <dbReference type="PROSITE" id="PS50943"/>
    </source>
</evidence>
<dbReference type="EMBL" id="PVTE01000001">
    <property type="protein sequence ID" value="PRY47141.1"/>
    <property type="molecule type" value="Genomic_DNA"/>
</dbReference>
<dbReference type="InterPro" id="IPR010982">
    <property type="entry name" value="Lambda_DNA-bd_dom_sf"/>
</dbReference>
<dbReference type="OrthoDB" id="961496at2"/>
<accession>A0A2T0TNE0</accession>
<proteinExistence type="predicted"/>
<reference evidence="3 4" key="1">
    <citation type="submission" date="2018-03" db="EMBL/GenBank/DDBJ databases">
        <title>Genomic Encyclopedia of Archaeal and Bacterial Type Strains, Phase II (KMG-II): from individual species to whole genera.</title>
        <authorList>
            <person name="Goeker M."/>
        </authorList>
    </citation>
    <scope>NUCLEOTIDE SEQUENCE [LARGE SCALE GENOMIC DNA]</scope>
    <source>
        <strain evidence="3 4">DSM 28354</strain>
    </source>
</reference>
<dbReference type="PANTHER" id="PTHR46797">
    <property type="entry name" value="HTH-TYPE TRANSCRIPTIONAL REGULATOR"/>
    <property type="match status" value="1"/>
</dbReference>
<dbReference type="SMART" id="SM00530">
    <property type="entry name" value="HTH_XRE"/>
    <property type="match status" value="1"/>
</dbReference>
<comment type="caution">
    <text evidence="3">The sequence shown here is derived from an EMBL/GenBank/DDBJ whole genome shotgun (WGS) entry which is preliminary data.</text>
</comment>
<organism evidence="3 4">
    <name type="scientific">Spirosoma oryzae</name>
    <dbReference type="NCBI Taxonomy" id="1469603"/>
    <lineage>
        <taxon>Bacteria</taxon>
        <taxon>Pseudomonadati</taxon>
        <taxon>Bacteroidota</taxon>
        <taxon>Cytophagia</taxon>
        <taxon>Cytophagales</taxon>
        <taxon>Cytophagaceae</taxon>
        <taxon>Spirosoma</taxon>
    </lineage>
</organism>
<protein>
    <submittedName>
        <fullName evidence="3">DNA-binding XRE family transcriptional regulator</fullName>
    </submittedName>
</protein>
<feature type="domain" description="HTH cro/C1-type" evidence="2">
    <location>
        <begin position="7"/>
        <end position="61"/>
    </location>
</feature>
<dbReference type="CDD" id="cd00093">
    <property type="entry name" value="HTH_XRE"/>
    <property type="match status" value="1"/>
</dbReference>
<dbReference type="Proteomes" id="UP000238375">
    <property type="component" value="Unassembled WGS sequence"/>
</dbReference>
<dbReference type="AlphaFoldDB" id="A0A2T0TNE0"/>
<name>A0A2T0TNE0_9BACT</name>
<evidence type="ECO:0000313" key="3">
    <source>
        <dbReference type="EMBL" id="PRY47141.1"/>
    </source>
</evidence>
<dbReference type="RefSeq" id="WP_106135895.1">
    <property type="nucleotide sequence ID" value="NZ_PVTE01000001.1"/>
</dbReference>
<dbReference type="Gene3D" id="1.10.260.40">
    <property type="entry name" value="lambda repressor-like DNA-binding domains"/>
    <property type="match status" value="1"/>
</dbReference>
<sequence>MDLTANIKAIRNRKGLSQAEVARRLGIDQTSYFRFEKRGNKLTLELLERIAQAIGVTLKELLGYSDPAPIISEQELEKLRWDALRDNELIYYQRAEIEELKETLSELLIRTGNG</sequence>
<keyword evidence="4" id="KW-1185">Reference proteome</keyword>
<dbReference type="SUPFAM" id="SSF47413">
    <property type="entry name" value="lambda repressor-like DNA-binding domains"/>
    <property type="match status" value="1"/>
</dbReference>
<evidence type="ECO:0000313" key="4">
    <source>
        <dbReference type="Proteomes" id="UP000238375"/>
    </source>
</evidence>